<dbReference type="InterPro" id="IPR016047">
    <property type="entry name" value="M23ase_b-sheet_dom"/>
</dbReference>
<feature type="domain" description="LysM" evidence="1">
    <location>
        <begin position="134"/>
        <end position="177"/>
    </location>
</feature>
<dbReference type="Proteomes" id="UP000229459">
    <property type="component" value="Unassembled WGS sequence"/>
</dbReference>
<organism evidence="2 3">
    <name type="scientific">Candidatus Beckwithbacteria bacterium CG23_combo_of_CG06-09_8_20_14_all_34_8</name>
    <dbReference type="NCBI Taxonomy" id="1974497"/>
    <lineage>
        <taxon>Bacteria</taxon>
        <taxon>Candidatus Beckwithiibacteriota</taxon>
    </lineage>
</organism>
<evidence type="ECO:0000313" key="2">
    <source>
        <dbReference type="EMBL" id="PIP53274.1"/>
    </source>
</evidence>
<comment type="caution">
    <text evidence="2">The sequence shown here is derived from an EMBL/GenBank/DDBJ whole genome shotgun (WGS) entry which is preliminary data.</text>
</comment>
<sequence length="380" mass="41437">MYLMHSARRSSLYWQTQTSFLAELKAYIAALSTYINRRLFFSFYRFERAKHVVVGGLTAKRGKYVRPFLHTSMTGLFLLGLAVTPLVKDAISVEQTNESSIGSSILGMSIEAQAAMMSSDIATQISNKPEDAVLSYIVQDGDTLSSIAKKFNLQTDTLRWNNNLKNDSVKAGDTINIPPVDGIVHKVKRGDTIYSIAKKYAIDPQVIVNWPFNTYTDDENFGLAVGQLLIVPDGVMPAAKPSNTQYLAGRITPNAGAVAANGSFIWPTNGTITQRFVWYHTGLDIANASAPDILAADSGTVIQAGWPDNVGYGNRVIIDHGNGFVTLYAHMQAVYVSVGQTVNRGDSIGKMGSTGRSTGTHCHFEIRVGGKNVDPLTYLR</sequence>
<reference evidence="2 3" key="1">
    <citation type="submission" date="2017-09" db="EMBL/GenBank/DDBJ databases">
        <title>Depth-based differentiation of microbial function through sediment-hosted aquifers and enrichment of novel symbionts in the deep terrestrial subsurface.</title>
        <authorList>
            <person name="Probst A.J."/>
            <person name="Ladd B."/>
            <person name="Jarett J.K."/>
            <person name="Geller-Mcgrath D.E."/>
            <person name="Sieber C.M."/>
            <person name="Emerson J.B."/>
            <person name="Anantharaman K."/>
            <person name="Thomas B.C."/>
            <person name="Malmstrom R."/>
            <person name="Stieglmeier M."/>
            <person name="Klingl A."/>
            <person name="Woyke T."/>
            <person name="Ryan C.M."/>
            <person name="Banfield J.F."/>
        </authorList>
    </citation>
    <scope>NUCLEOTIDE SEQUENCE [LARGE SCALE GENOMIC DNA]</scope>
    <source>
        <strain evidence="2">CG23_combo_of_CG06-09_8_20_14_all_34_8</strain>
    </source>
</reference>
<dbReference type="PROSITE" id="PS51782">
    <property type="entry name" value="LYSM"/>
    <property type="match status" value="2"/>
</dbReference>
<dbReference type="GO" id="GO:0004222">
    <property type="term" value="F:metalloendopeptidase activity"/>
    <property type="evidence" value="ECO:0007669"/>
    <property type="project" value="TreeGrafter"/>
</dbReference>
<dbReference type="Pfam" id="PF01551">
    <property type="entry name" value="Peptidase_M23"/>
    <property type="match status" value="1"/>
</dbReference>
<proteinExistence type="predicted"/>
<dbReference type="PANTHER" id="PTHR21666:SF270">
    <property type="entry name" value="MUREIN HYDROLASE ACTIVATOR ENVC"/>
    <property type="match status" value="1"/>
</dbReference>
<accession>A0A2H0B6M5</accession>
<dbReference type="SUPFAM" id="SSF54106">
    <property type="entry name" value="LysM domain"/>
    <property type="match status" value="2"/>
</dbReference>
<dbReference type="InterPro" id="IPR011055">
    <property type="entry name" value="Dup_hybrid_motif"/>
</dbReference>
<evidence type="ECO:0000259" key="1">
    <source>
        <dbReference type="PROSITE" id="PS51782"/>
    </source>
</evidence>
<protein>
    <recommendedName>
        <fullName evidence="1">LysM domain-containing protein</fullName>
    </recommendedName>
</protein>
<dbReference type="InterPro" id="IPR050570">
    <property type="entry name" value="Cell_wall_metabolism_enzyme"/>
</dbReference>
<dbReference type="InterPro" id="IPR018392">
    <property type="entry name" value="LysM"/>
</dbReference>
<name>A0A2H0B6M5_9BACT</name>
<dbReference type="EMBL" id="PCSR01000041">
    <property type="protein sequence ID" value="PIP53274.1"/>
    <property type="molecule type" value="Genomic_DNA"/>
</dbReference>
<dbReference type="SUPFAM" id="SSF51261">
    <property type="entry name" value="Duplicated hybrid motif"/>
    <property type="match status" value="1"/>
</dbReference>
<dbReference type="CDD" id="cd00118">
    <property type="entry name" value="LysM"/>
    <property type="match status" value="2"/>
</dbReference>
<dbReference type="PANTHER" id="PTHR21666">
    <property type="entry name" value="PEPTIDASE-RELATED"/>
    <property type="match status" value="1"/>
</dbReference>
<dbReference type="Gene3D" id="3.10.350.10">
    <property type="entry name" value="LysM domain"/>
    <property type="match status" value="2"/>
</dbReference>
<dbReference type="InterPro" id="IPR036779">
    <property type="entry name" value="LysM_dom_sf"/>
</dbReference>
<gene>
    <name evidence="2" type="ORF">COX08_01880</name>
</gene>
<dbReference type="Pfam" id="PF01476">
    <property type="entry name" value="LysM"/>
    <property type="match status" value="2"/>
</dbReference>
<dbReference type="SMART" id="SM00257">
    <property type="entry name" value="LysM"/>
    <property type="match status" value="2"/>
</dbReference>
<dbReference type="AlphaFoldDB" id="A0A2H0B6M5"/>
<dbReference type="CDD" id="cd12797">
    <property type="entry name" value="M23_peptidase"/>
    <property type="match status" value="1"/>
</dbReference>
<feature type="domain" description="LysM" evidence="1">
    <location>
        <begin position="183"/>
        <end position="231"/>
    </location>
</feature>
<evidence type="ECO:0000313" key="3">
    <source>
        <dbReference type="Proteomes" id="UP000229459"/>
    </source>
</evidence>
<dbReference type="Gene3D" id="2.70.70.10">
    <property type="entry name" value="Glucose Permease (Domain IIA)"/>
    <property type="match status" value="1"/>
</dbReference>